<dbReference type="Pfam" id="PF04683">
    <property type="entry name" value="Rpn13_ADRM1_Pru"/>
    <property type="match status" value="1"/>
</dbReference>
<dbReference type="CDD" id="cd13314">
    <property type="entry name" value="PH_Rpn13"/>
    <property type="match status" value="1"/>
</dbReference>
<comment type="function">
    <text evidence="7">May function as a proteasomal ubiquitin receptor. May promote the deubiquitinating activity associated with the 26S proteasome.</text>
</comment>
<feature type="region of interest" description="Disordered" evidence="9">
    <location>
        <begin position="337"/>
        <end position="396"/>
    </location>
</feature>
<dbReference type="PANTHER" id="PTHR12225">
    <property type="entry name" value="ADHESION REGULATING MOLECULE 1 110 KDA CELL MEMBRANE GLYCOPROTEIN"/>
    <property type="match status" value="1"/>
</dbReference>
<evidence type="ECO:0000313" key="12">
    <source>
        <dbReference type="EnsemblMetazoa" id="PPA25518a.1"/>
    </source>
</evidence>
<evidence type="ECO:0000313" key="13">
    <source>
        <dbReference type="Proteomes" id="UP000005239"/>
    </source>
</evidence>
<keyword evidence="5" id="KW-0647">Proteasome</keyword>
<reference evidence="12" key="2">
    <citation type="submission" date="2022-06" db="UniProtKB">
        <authorList>
            <consortium name="EnsemblMetazoa"/>
        </authorList>
    </citation>
    <scope>IDENTIFICATION</scope>
    <source>
        <strain evidence="12">PS312</strain>
    </source>
</reference>
<dbReference type="PROSITE" id="PS51916">
    <property type="entry name" value="DEUBAD"/>
    <property type="match status" value="1"/>
</dbReference>
<dbReference type="AlphaFoldDB" id="A0A8R1UFE8"/>
<evidence type="ECO:0000256" key="9">
    <source>
        <dbReference type="SAM" id="MobiDB-lite"/>
    </source>
</evidence>
<gene>
    <name evidence="12" type="primary">WBGene00115072</name>
</gene>
<evidence type="ECO:0000256" key="6">
    <source>
        <dbReference type="ARBA" id="ARBA00023242"/>
    </source>
</evidence>
<dbReference type="InterPro" id="IPR038108">
    <property type="entry name" value="RPN13_DEUBAD_sf"/>
</dbReference>
<organism evidence="12 13">
    <name type="scientific">Pristionchus pacificus</name>
    <name type="common">Parasitic nematode worm</name>
    <dbReference type="NCBI Taxonomy" id="54126"/>
    <lineage>
        <taxon>Eukaryota</taxon>
        <taxon>Metazoa</taxon>
        <taxon>Ecdysozoa</taxon>
        <taxon>Nematoda</taxon>
        <taxon>Chromadorea</taxon>
        <taxon>Rhabditida</taxon>
        <taxon>Rhabditina</taxon>
        <taxon>Diplogasteromorpha</taxon>
        <taxon>Diplogasteroidea</taxon>
        <taxon>Neodiplogasteridae</taxon>
        <taxon>Pristionchus</taxon>
    </lineage>
</organism>
<dbReference type="GO" id="GO:0005634">
    <property type="term" value="C:nucleus"/>
    <property type="evidence" value="ECO:0007669"/>
    <property type="project" value="UniProtKB-SubCell"/>
</dbReference>
<evidence type="ECO:0000259" key="10">
    <source>
        <dbReference type="PROSITE" id="PS51916"/>
    </source>
</evidence>
<feature type="domain" description="Pru" evidence="11">
    <location>
        <begin position="11"/>
        <end position="130"/>
    </location>
</feature>
<dbReference type="InterPro" id="IPR038633">
    <property type="entry name" value="Rpn13/ADRM1_Pru_sf"/>
</dbReference>
<dbReference type="InterPro" id="IPR032368">
    <property type="entry name" value="RPN13_DEUBAD"/>
</dbReference>
<keyword evidence="13" id="KW-1185">Reference proteome</keyword>
<comment type="similarity">
    <text evidence="3">Belongs to the ADRM1 family.</text>
</comment>
<feature type="region of interest" description="Disordered" evidence="9">
    <location>
        <begin position="180"/>
        <end position="203"/>
    </location>
</feature>
<dbReference type="GO" id="GO:0000502">
    <property type="term" value="C:proteasome complex"/>
    <property type="evidence" value="ECO:0007669"/>
    <property type="project" value="UniProtKB-KW"/>
</dbReference>
<evidence type="ECO:0000256" key="1">
    <source>
        <dbReference type="ARBA" id="ARBA00004123"/>
    </source>
</evidence>
<evidence type="ECO:0000256" key="2">
    <source>
        <dbReference type="ARBA" id="ARBA00004496"/>
    </source>
</evidence>
<evidence type="ECO:0000256" key="7">
    <source>
        <dbReference type="ARBA" id="ARBA00054744"/>
    </source>
</evidence>
<dbReference type="FunFam" id="2.30.29.70:FF:000001">
    <property type="entry name" value="Proteasomal ubiquitin receptor ADRM1"/>
    <property type="match status" value="1"/>
</dbReference>
<accession>A0A8R1UFE8</accession>
<dbReference type="Gene3D" id="1.10.2020.20">
    <property type="match status" value="1"/>
</dbReference>
<keyword evidence="4" id="KW-0963">Cytoplasm</keyword>
<feature type="region of interest" description="Disordered" evidence="9">
    <location>
        <begin position="125"/>
        <end position="144"/>
    </location>
</feature>
<feature type="compositionally biased region" description="Polar residues" evidence="9">
    <location>
        <begin position="192"/>
        <end position="203"/>
    </location>
</feature>
<dbReference type="InterPro" id="IPR044867">
    <property type="entry name" value="DEUBAD_dom"/>
</dbReference>
<dbReference type="Proteomes" id="UP000005239">
    <property type="component" value="Unassembled WGS sequence"/>
</dbReference>
<sequence>MFANTPRAAGGNNGYLVEFKAGRSNIQPGATPDKRKVVADKTKGLVFIKQSDDRLMHFCWKNRETGTIVDDLIIFPGDTEFMRIKECVDGKVFMLKFKSSDERRLFWLQEPAADADKNLIEKVNETLNNPPQGRSGRSGAGGSNAERLAAAAGAGSDDLASLGNMGNLGQEQLMQLLNLMGNEGNGAGGASPSATNTPQSNTEMARQLRSLINDMGRNAPSSDWRELLEYARGGASREGRPPVELSEVITGERVMEAVRNNQERLAAHLPATEGTSSTAELEATVRSPQFQQAADTFGHALQTGQLAPVFQQFGLPEETTSAAVSGDILEFAKKLTESEKKRAEAQEALAGQEGNDGEASNQNTEQPPAEQVTPECLKGPTPKRGKPSDDDQMDLD</sequence>
<dbReference type="InterPro" id="IPR044868">
    <property type="entry name" value="Rpn13/ADRM1_Pru"/>
</dbReference>
<evidence type="ECO:0000256" key="4">
    <source>
        <dbReference type="ARBA" id="ARBA00022490"/>
    </source>
</evidence>
<dbReference type="InterPro" id="IPR006773">
    <property type="entry name" value="Rpn13/ADRM1"/>
</dbReference>
<feature type="domain" description="DEUBAD" evidence="10">
    <location>
        <begin position="236"/>
        <end position="345"/>
    </location>
</feature>
<keyword evidence="6" id="KW-0539">Nucleus</keyword>
<dbReference type="EnsemblMetazoa" id="PPA25518a.1">
    <property type="protein sequence ID" value="PPA25518a.1"/>
    <property type="gene ID" value="WBGene00115072"/>
</dbReference>
<protein>
    <recommendedName>
        <fullName evidence="8">Proteasomal ubiquitin receptor ADRM1 homolog</fullName>
    </recommendedName>
</protein>
<dbReference type="PANTHER" id="PTHR12225:SF0">
    <property type="entry name" value="PROTEASOMAL UBIQUITIN RECEPTOR ADRM1"/>
    <property type="match status" value="1"/>
</dbReference>
<evidence type="ECO:0000256" key="3">
    <source>
        <dbReference type="ARBA" id="ARBA00009216"/>
    </source>
</evidence>
<name>A0A8R1UFE8_PRIPA</name>
<evidence type="ECO:0000259" key="11">
    <source>
        <dbReference type="PROSITE" id="PS51917"/>
    </source>
</evidence>
<dbReference type="PROSITE" id="PS51917">
    <property type="entry name" value="PRU"/>
    <property type="match status" value="1"/>
</dbReference>
<evidence type="ECO:0000256" key="5">
    <source>
        <dbReference type="ARBA" id="ARBA00022942"/>
    </source>
</evidence>
<comment type="subcellular location">
    <subcellularLocation>
        <location evidence="2">Cytoplasm</location>
    </subcellularLocation>
    <subcellularLocation>
        <location evidence="1">Nucleus</location>
    </subcellularLocation>
</comment>
<dbReference type="Pfam" id="PF16550">
    <property type="entry name" value="RPN13_C"/>
    <property type="match status" value="1"/>
</dbReference>
<evidence type="ECO:0000256" key="8">
    <source>
        <dbReference type="ARBA" id="ARBA00070663"/>
    </source>
</evidence>
<dbReference type="Gene3D" id="2.30.29.70">
    <property type="entry name" value="Proteasomal ubiquitin receptor Rpn13/ADRM1"/>
    <property type="match status" value="1"/>
</dbReference>
<dbReference type="GO" id="GO:0005737">
    <property type="term" value="C:cytoplasm"/>
    <property type="evidence" value="ECO:0007669"/>
    <property type="project" value="UniProtKB-SubCell"/>
</dbReference>
<reference evidence="13" key="1">
    <citation type="journal article" date="2008" name="Nat. Genet.">
        <title>The Pristionchus pacificus genome provides a unique perspective on nematode lifestyle and parasitism.</title>
        <authorList>
            <person name="Dieterich C."/>
            <person name="Clifton S.W."/>
            <person name="Schuster L.N."/>
            <person name="Chinwalla A."/>
            <person name="Delehaunty K."/>
            <person name="Dinkelacker I."/>
            <person name="Fulton L."/>
            <person name="Fulton R."/>
            <person name="Godfrey J."/>
            <person name="Minx P."/>
            <person name="Mitreva M."/>
            <person name="Roeseler W."/>
            <person name="Tian H."/>
            <person name="Witte H."/>
            <person name="Yang S.P."/>
            <person name="Wilson R.K."/>
            <person name="Sommer R.J."/>
        </authorList>
    </citation>
    <scope>NUCLEOTIDE SEQUENCE [LARGE SCALE GENOMIC DNA]</scope>
    <source>
        <strain evidence="13">PS312</strain>
    </source>
</reference>
<proteinExistence type="inferred from homology"/>